<dbReference type="SUPFAM" id="SSF52266">
    <property type="entry name" value="SGNH hydrolase"/>
    <property type="match status" value="1"/>
</dbReference>
<dbReference type="Gene3D" id="3.40.50.1110">
    <property type="entry name" value="SGNH hydrolase"/>
    <property type="match status" value="1"/>
</dbReference>
<dbReference type="EMBL" id="JAUSWM010000003">
    <property type="protein sequence ID" value="MDQ0483130.1"/>
    <property type="molecule type" value="Genomic_DNA"/>
</dbReference>
<gene>
    <name evidence="2" type="ORF">QO000_002102</name>
</gene>
<dbReference type="InterPro" id="IPR051532">
    <property type="entry name" value="Ester_Hydrolysis_Enzymes"/>
</dbReference>
<organism evidence="2 3">
    <name type="scientific">Guptibacillus hwajinpoensis</name>
    <dbReference type="NCBI Taxonomy" id="208199"/>
    <lineage>
        <taxon>Bacteria</taxon>
        <taxon>Bacillati</taxon>
        <taxon>Bacillota</taxon>
        <taxon>Bacilli</taxon>
        <taxon>Bacillales</taxon>
        <taxon>Guptibacillaceae</taxon>
        <taxon>Guptibacillus</taxon>
    </lineage>
</organism>
<evidence type="ECO:0000313" key="3">
    <source>
        <dbReference type="Proteomes" id="UP001226720"/>
    </source>
</evidence>
<dbReference type="GeneID" id="301326825"/>
<dbReference type="InterPro" id="IPR036514">
    <property type="entry name" value="SGNH_hydro_sf"/>
</dbReference>
<protein>
    <submittedName>
        <fullName evidence="2">Lysophospholipase L1-like esterase</fullName>
    </submittedName>
</protein>
<sequence>MTEYPILYTAIGDSITLGTGTILFSPTFVDFYASALKRTTKNCVRSRIYARNGSTTEDVKQALASSTISLNNTSVVTLTAGGNDLIDAMQDFEKTNDKSILYKALHHCCQNMNWIMDYLSTNLNNQRDNYMIRVVNLYNPFPDLPLANYWVQAFNDHIEGCSIAEHVKVADAFTLFRGREGKLLSDDGIHPNNEGQKVIAKALVETGICL</sequence>
<dbReference type="RefSeq" id="WP_301551329.1">
    <property type="nucleotide sequence ID" value="NZ_JAQRMZ010000003.1"/>
</dbReference>
<dbReference type="PANTHER" id="PTHR30383">
    <property type="entry name" value="THIOESTERASE 1/PROTEASE 1/LYSOPHOSPHOLIPASE L1"/>
    <property type="match status" value="1"/>
</dbReference>
<comment type="caution">
    <text evidence="2">The sequence shown here is derived from an EMBL/GenBank/DDBJ whole genome shotgun (WGS) entry which is preliminary data.</text>
</comment>
<evidence type="ECO:0000259" key="1">
    <source>
        <dbReference type="Pfam" id="PF13472"/>
    </source>
</evidence>
<dbReference type="Pfam" id="PF13472">
    <property type="entry name" value="Lipase_GDSL_2"/>
    <property type="match status" value="1"/>
</dbReference>
<proteinExistence type="predicted"/>
<reference evidence="2" key="1">
    <citation type="submission" date="2023-07" db="EMBL/GenBank/DDBJ databases">
        <title>Genomic Encyclopedia of Type Strains, Phase IV (KMG-IV): sequencing the most valuable type-strain genomes for metagenomic binning, comparative biology and taxonomic classification.</title>
        <authorList>
            <person name="Goeker M."/>
        </authorList>
    </citation>
    <scope>NUCLEOTIDE SEQUENCE [LARGE SCALE GENOMIC DNA]</scope>
    <source>
        <strain evidence="2">JSM 076093</strain>
    </source>
</reference>
<dbReference type="Proteomes" id="UP001226720">
    <property type="component" value="Unassembled WGS sequence"/>
</dbReference>
<dbReference type="InterPro" id="IPR013830">
    <property type="entry name" value="SGNH_hydro"/>
</dbReference>
<accession>A0ABU0K387</accession>
<evidence type="ECO:0000313" key="2">
    <source>
        <dbReference type="EMBL" id="MDQ0483130.1"/>
    </source>
</evidence>
<feature type="domain" description="SGNH hydrolase-type esterase" evidence="1">
    <location>
        <begin position="10"/>
        <end position="197"/>
    </location>
</feature>
<dbReference type="PANTHER" id="PTHR30383:SF27">
    <property type="entry name" value="SPORE GERMINATION LIPASE LIPC"/>
    <property type="match status" value="1"/>
</dbReference>
<name>A0ABU0K387_9BACL</name>
<keyword evidence="3" id="KW-1185">Reference proteome</keyword>